<comment type="caution">
    <text evidence="2">The sequence shown here is derived from an EMBL/GenBank/DDBJ whole genome shotgun (WGS) entry which is preliminary data.</text>
</comment>
<organism evidence="2 3">
    <name type="scientific">Hallella mizrahii</name>
    <dbReference type="NCBI Taxonomy" id="2606637"/>
    <lineage>
        <taxon>Bacteria</taxon>
        <taxon>Pseudomonadati</taxon>
        <taxon>Bacteroidota</taxon>
        <taxon>Bacteroidia</taxon>
        <taxon>Bacteroidales</taxon>
        <taxon>Prevotellaceae</taxon>
        <taxon>Hallella</taxon>
    </lineage>
</organism>
<dbReference type="InterPro" id="IPR026881">
    <property type="entry name" value="WYL_dom"/>
</dbReference>
<evidence type="ECO:0000313" key="2">
    <source>
        <dbReference type="EMBL" id="MST85585.1"/>
    </source>
</evidence>
<accession>A0A7K0KJC5</accession>
<dbReference type="PANTHER" id="PTHR34580">
    <property type="match status" value="1"/>
</dbReference>
<dbReference type="Pfam" id="PF13280">
    <property type="entry name" value="WYL"/>
    <property type="match status" value="1"/>
</dbReference>
<gene>
    <name evidence="2" type="ORF">FYJ73_13060</name>
</gene>
<dbReference type="PROSITE" id="PS52050">
    <property type="entry name" value="WYL"/>
    <property type="match status" value="1"/>
</dbReference>
<dbReference type="AlphaFoldDB" id="A0A7K0KJC5"/>
<reference evidence="2 3" key="1">
    <citation type="submission" date="2019-08" db="EMBL/GenBank/DDBJ databases">
        <title>In-depth cultivation of the pig gut microbiome towards novel bacterial diversity and tailored functional studies.</title>
        <authorList>
            <person name="Wylensek D."/>
            <person name="Hitch T.C.A."/>
            <person name="Clavel T."/>
        </authorList>
    </citation>
    <scope>NUCLEOTIDE SEQUENCE [LARGE SCALE GENOMIC DNA]</scope>
    <source>
        <strain evidence="2 3">LKV-178-WT-2A</strain>
    </source>
</reference>
<feature type="domain" description="WYL" evidence="1">
    <location>
        <begin position="121"/>
        <end position="187"/>
    </location>
</feature>
<evidence type="ECO:0000259" key="1">
    <source>
        <dbReference type="Pfam" id="PF13280"/>
    </source>
</evidence>
<dbReference type="InterPro" id="IPR051534">
    <property type="entry name" value="CBASS_pafABC_assoc_protein"/>
</dbReference>
<proteinExistence type="predicted"/>
<dbReference type="EMBL" id="VUNG01000043">
    <property type="protein sequence ID" value="MST85585.1"/>
    <property type="molecule type" value="Genomic_DNA"/>
</dbReference>
<sequence length="318" mass="37782">MKIPALFKEYIWLVRTIYRARRISLVELNERWVETDMSGGVEMARTTFNRHKDAIQDIFGIYIECDRRDGYRYYIGNPEVLEDDSVQNWMLATLSLSNVISESLSLKERIVAERVSVDEQLLEKLIRAMKSGHRVSIRYCQYGSPQSFWTAADPYCLKLFHQRWYLLGKLFGEKYEMFCLNKIVEIKIQEHTFKMPKDFDVADFFNPYFGVVIDEVMPTERIVIRAYGDERYELRDVPLHKSQIFRSWQSESELIDHPELYRDYADIEVQLKPTPDFIDYLLSKCGRLQVLSPQSVINKIEERMCKATEMYNHQTEEK</sequence>
<keyword evidence="3" id="KW-1185">Reference proteome</keyword>
<dbReference type="RefSeq" id="WP_154535170.1">
    <property type="nucleotide sequence ID" value="NZ_VUNG01000043.1"/>
</dbReference>
<protein>
    <submittedName>
        <fullName evidence="2">WYL domain-containing protein</fullName>
    </submittedName>
</protein>
<evidence type="ECO:0000313" key="3">
    <source>
        <dbReference type="Proteomes" id="UP000438914"/>
    </source>
</evidence>
<dbReference type="Proteomes" id="UP000438914">
    <property type="component" value="Unassembled WGS sequence"/>
</dbReference>
<name>A0A7K0KJC5_9BACT</name>
<dbReference type="PANTHER" id="PTHR34580:SF9">
    <property type="entry name" value="SLL5097 PROTEIN"/>
    <property type="match status" value="1"/>
</dbReference>